<dbReference type="Proteomes" id="UP000621500">
    <property type="component" value="Unassembled WGS sequence"/>
</dbReference>
<evidence type="ECO:0000256" key="1">
    <source>
        <dbReference type="SAM" id="MobiDB-lite"/>
    </source>
</evidence>
<feature type="transmembrane region" description="Helical" evidence="2">
    <location>
        <begin position="309"/>
        <end position="328"/>
    </location>
</feature>
<keyword evidence="2" id="KW-0472">Membrane</keyword>
<name>A0ABQ4EN98_9ACTN</name>
<feature type="transmembrane region" description="Helical" evidence="2">
    <location>
        <begin position="204"/>
        <end position="233"/>
    </location>
</feature>
<protein>
    <submittedName>
        <fullName evidence="3">Uncharacterized protein</fullName>
    </submittedName>
</protein>
<keyword evidence="2" id="KW-0812">Transmembrane</keyword>
<reference evidence="3 4" key="1">
    <citation type="submission" date="2021-01" db="EMBL/GenBank/DDBJ databases">
        <title>Whole genome shotgun sequence of Plantactinospora mayteni NBRC 109088.</title>
        <authorList>
            <person name="Komaki H."/>
            <person name="Tamura T."/>
        </authorList>
    </citation>
    <scope>NUCLEOTIDE SEQUENCE [LARGE SCALE GENOMIC DNA]</scope>
    <source>
        <strain evidence="3 4">NBRC 109088</strain>
    </source>
</reference>
<feature type="region of interest" description="Disordered" evidence="1">
    <location>
        <begin position="338"/>
        <end position="363"/>
    </location>
</feature>
<dbReference type="EMBL" id="BONX01000016">
    <property type="protein sequence ID" value="GIG96104.1"/>
    <property type="molecule type" value="Genomic_DNA"/>
</dbReference>
<proteinExistence type="predicted"/>
<feature type="compositionally biased region" description="Low complexity" evidence="1">
    <location>
        <begin position="32"/>
        <end position="51"/>
    </location>
</feature>
<keyword evidence="4" id="KW-1185">Reference proteome</keyword>
<evidence type="ECO:0000256" key="2">
    <source>
        <dbReference type="SAM" id="Phobius"/>
    </source>
</evidence>
<comment type="caution">
    <text evidence="3">The sequence shown here is derived from an EMBL/GenBank/DDBJ whole genome shotgun (WGS) entry which is preliminary data.</text>
</comment>
<evidence type="ECO:0000313" key="4">
    <source>
        <dbReference type="Proteomes" id="UP000621500"/>
    </source>
</evidence>
<feature type="transmembrane region" description="Helical" evidence="2">
    <location>
        <begin position="275"/>
        <end position="297"/>
    </location>
</feature>
<gene>
    <name evidence="3" type="ORF">Pma05_26770</name>
</gene>
<dbReference type="RefSeq" id="WP_203857673.1">
    <property type="nucleotide sequence ID" value="NZ_BAAAZQ010000004.1"/>
</dbReference>
<keyword evidence="2" id="KW-1133">Transmembrane helix</keyword>
<accession>A0ABQ4EN98</accession>
<feature type="transmembrane region" description="Helical" evidence="2">
    <location>
        <begin position="160"/>
        <end position="179"/>
    </location>
</feature>
<feature type="region of interest" description="Disordered" evidence="1">
    <location>
        <begin position="1"/>
        <end position="100"/>
    </location>
</feature>
<feature type="transmembrane region" description="Helical" evidence="2">
    <location>
        <begin position="110"/>
        <end position="128"/>
    </location>
</feature>
<sequence length="453" mass="47305">MTLSGRESTAPRPDASQARAGVDSGWSLADRPAGAETPATDTPATDLPATGVPANDLPVTDLPVTDLSVSGDPKSGAPAVAGAGGGGGRGERWPSAADAAERRSRASQSFWTLVVGVPAIFSVLRLGVEAGGELQTTLLLVANVNPVNLAAALVTTAARLVSAGLVAVFAIGAVLLATAEHNPAHRIGRHPPIFARWRAITPPWVVIASFAVALAVWPILYLPLLLPAFAAAFQLSPARLDERRIPRLLLLAALLAGYAVLMLPTLGDAWEQREIFAVLVIAAPPLLALLVTGPVPVLVARPLAMTAQLAVLAMLCWAALPVITTPVLPLTVTTIRGAEDGTGTGTATPRPDDGSEVPDPEAGGVERIRGHVITVDDVSMVILQERGGVRYVPTGQVEAQVLCPTEEELPRYRLRVHGFHVEDSLLEGMGRRVRPVNRIDAECRTPVSTGSSD</sequence>
<feature type="transmembrane region" description="Helical" evidence="2">
    <location>
        <begin position="245"/>
        <end position="263"/>
    </location>
</feature>
<organism evidence="3 4">
    <name type="scientific">Plantactinospora mayteni</name>
    <dbReference type="NCBI Taxonomy" id="566021"/>
    <lineage>
        <taxon>Bacteria</taxon>
        <taxon>Bacillati</taxon>
        <taxon>Actinomycetota</taxon>
        <taxon>Actinomycetes</taxon>
        <taxon>Micromonosporales</taxon>
        <taxon>Micromonosporaceae</taxon>
        <taxon>Plantactinospora</taxon>
    </lineage>
</organism>
<evidence type="ECO:0000313" key="3">
    <source>
        <dbReference type="EMBL" id="GIG96104.1"/>
    </source>
</evidence>